<comment type="catalytic activity">
    <reaction evidence="11 12">
        <text>L-histidinol phosphate + H2O = L-histidinol + phosphate</text>
        <dbReference type="Rhea" id="RHEA:14465"/>
        <dbReference type="ChEBI" id="CHEBI:15377"/>
        <dbReference type="ChEBI" id="CHEBI:43474"/>
        <dbReference type="ChEBI" id="CHEBI:57699"/>
        <dbReference type="ChEBI" id="CHEBI:57980"/>
        <dbReference type="EC" id="3.1.3.15"/>
    </reaction>
</comment>
<dbReference type="GO" id="GO:0004401">
    <property type="term" value="F:histidinol-phosphatase activity"/>
    <property type="evidence" value="ECO:0007669"/>
    <property type="project" value="UniProtKB-UniRule"/>
</dbReference>
<comment type="subcellular location">
    <subcellularLocation>
        <location evidence="12">Cytoplasm</location>
    </subcellularLocation>
</comment>
<feature type="active site" description="Nucleophile" evidence="12">
    <location>
        <position position="8"/>
    </location>
</feature>
<name>A0A2D1U6K4_9SPHI</name>
<feature type="region of interest" description="Imidazoleglycerol-phosphate dehydratase" evidence="12">
    <location>
        <begin position="187"/>
        <end position="377"/>
    </location>
</feature>
<dbReference type="NCBIfam" id="NF003937">
    <property type="entry name" value="PRK05446.1"/>
    <property type="match status" value="1"/>
</dbReference>
<dbReference type="InterPro" id="IPR006549">
    <property type="entry name" value="HAD-SF_hydro_IIIA"/>
</dbReference>
<accession>A0A2D1U6K4</accession>
<keyword evidence="3 12" id="KW-0963">Cytoplasm</keyword>
<dbReference type="HAMAP" id="MF_01022">
    <property type="entry name" value="Bifunc_HisB"/>
    <property type="match status" value="1"/>
</dbReference>
<dbReference type="PROSITE" id="PS00955">
    <property type="entry name" value="IGP_DEHYDRATASE_2"/>
    <property type="match status" value="1"/>
</dbReference>
<evidence type="ECO:0000256" key="2">
    <source>
        <dbReference type="ARBA" id="ARBA00005047"/>
    </source>
</evidence>
<gene>
    <name evidence="12" type="primary">hisB</name>
    <name evidence="13" type="ORF">CPT03_12395</name>
</gene>
<dbReference type="FunFam" id="3.30.230.40:FF:000001">
    <property type="entry name" value="Imidazoleglycerol-phosphate dehydratase HisB"/>
    <property type="match status" value="1"/>
</dbReference>
<dbReference type="NCBIfam" id="TIGR01261">
    <property type="entry name" value="hisB_Nterm"/>
    <property type="match status" value="1"/>
</dbReference>
<dbReference type="EMBL" id="CP024091">
    <property type="protein sequence ID" value="ATP57212.1"/>
    <property type="molecule type" value="Genomic_DNA"/>
</dbReference>
<dbReference type="RefSeq" id="WP_099439140.1">
    <property type="nucleotide sequence ID" value="NZ_CP024091.1"/>
</dbReference>
<evidence type="ECO:0000313" key="14">
    <source>
        <dbReference type="Proteomes" id="UP000223749"/>
    </source>
</evidence>
<reference evidence="13 14" key="1">
    <citation type="submission" date="2017-10" db="EMBL/GenBank/DDBJ databases">
        <title>Whole genome of Pedobacter ginsengisoli T01R-27 isolated from tomato rhizosphere.</title>
        <authorList>
            <person name="Weon H.-Y."/>
            <person name="Lee S.A."/>
            <person name="Sang M.K."/>
            <person name="Song J."/>
        </authorList>
    </citation>
    <scope>NUCLEOTIDE SEQUENCE [LARGE SCALE GENOMIC DNA]</scope>
    <source>
        <strain evidence="13 14">T01R-27</strain>
    </source>
</reference>
<dbReference type="PANTHER" id="PTHR23133:SF2">
    <property type="entry name" value="IMIDAZOLEGLYCEROL-PHOSPHATE DEHYDRATASE"/>
    <property type="match status" value="1"/>
</dbReference>
<evidence type="ECO:0000256" key="4">
    <source>
        <dbReference type="ARBA" id="ARBA00022605"/>
    </source>
</evidence>
<dbReference type="GO" id="GO:0046872">
    <property type="term" value="F:metal ion binding"/>
    <property type="evidence" value="ECO:0007669"/>
    <property type="project" value="UniProtKB-KW"/>
</dbReference>
<evidence type="ECO:0000256" key="7">
    <source>
        <dbReference type="ARBA" id="ARBA00022842"/>
    </source>
</evidence>
<dbReference type="UniPathway" id="UPA00031">
    <property type="reaction ID" value="UER00011"/>
</dbReference>
<evidence type="ECO:0000256" key="10">
    <source>
        <dbReference type="ARBA" id="ARBA00023268"/>
    </source>
</evidence>
<dbReference type="Pfam" id="PF00475">
    <property type="entry name" value="IGPD"/>
    <property type="match status" value="1"/>
</dbReference>
<dbReference type="InterPro" id="IPR020565">
    <property type="entry name" value="ImidazoleglycerP_deHydtase_CS"/>
</dbReference>
<dbReference type="InterPro" id="IPR038494">
    <property type="entry name" value="IGPD_sf"/>
</dbReference>
<dbReference type="InterPro" id="IPR000807">
    <property type="entry name" value="ImidazoleglycerolP_deHydtase"/>
</dbReference>
<dbReference type="EC" id="3.1.3.15" evidence="12"/>
<evidence type="ECO:0000256" key="3">
    <source>
        <dbReference type="ARBA" id="ARBA00022490"/>
    </source>
</evidence>
<evidence type="ECO:0000256" key="1">
    <source>
        <dbReference type="ARBA" id="ARBA00001946"/>
    </source>
</evidence>
<dbReference type="OrthoDB" id="9790411at2"/>
<evidence type="ECO:0000256" key="9">
    <source>
        <dbReference type="ARBA" id="ARBA00023239"/>
    </source>
</evidence>
<keyword evidence="14" id="KW-1185">Reference proteome</keyword>
<dbReference type="PANTHER" id="PTHR23133">
    <property type="entry name" value="IMIDAZOLEGLYCEROL-PHOSPHATE DEHYDRATASE HIS7"/>
    <property type="match status" value="1"/>
</dbReference>
<sequence length="377" mass="42665">MKKVLFIDRDGTLIKEPADEQIDSFAKLEFYPKALYYLSKIAAELDYELVMVTNQDGLGTDSHPEEHFWPVHNFIMDTFAGEGVEFSEVIIDKTFAHQNAITRKPNTGLLQHYFTDAYDLQHSFVLGDRINDVILAKNLGAKAIWICNNEQLGANEKLEKAEHLTEYIALRTQNWVDIYTMLKAGTRTITHERNTNETKISISIDLDGTGKADIDTGLNFFNHMLDQIARHGSIDLKIKTNGDLHIDEHHTIEDTGIALGEAFAKAIGNKLGLERYGFCLPMDDCLAQAAIDFGGRNWIVWEADFKREMVGDMPTEMFYHFFKSFSDAAKCNLNIKAEGENEHHKIEAIFKAFAKAIKMAIKRDAEKLVLPSTKGVL</sequence>
<feature type="binding site" evidence="12">
    <location>
        <position position="8"/>
    </location>
    <ligand>
        <name>Mg(2+)</name>
        <dbReference type="ChEBI" id="CHEBI:18420"/>
    </ligand>
</feature>
<keyword evidence="4 12" id="KW-0028">Amino-acid biosynthesis</keyword>
<dbReference type="CDD" id="cd07914">
    <property type="entry name" value="IGPD"/>
    <property type="match status" value="1"/>
</dbReference>
<comment type="cofactor">
    <cofactor evidence="1 12">
        <name>Mg(2+)</name>
        <dbReference type="ChEBI" id="CHEBI:18420"/>
    </cofactor>
</comment>
<dbReference type="NCBIfam" id="TIGR01656">
    <property type="entry name" value="Histidinol-ppas"/>
    <property type="match status" value="1"/>
</dbReference>
<evidence type="ECO:0000256" key="8">
    <source>
        <dbReference type="ARBA" id="ARBA00023102"/>
    </source>
</evidence>
<keyword evidence="8 12" id="KW-0368">Histidine biosynthesis</keyword>
<dbReference type="GO" id="GO:0005737">
    <property type="term" value="C:cytoplasm"/>
    <property type="evidence" value="ECO:0007669"/>
    <property type="project" value="UniProtKB-SubCell"/>
</dbReference>
<dbReference type="PROSITE" id="PS00954">
    <property type="entry name" value="IGP_DEHYDRATASE_1"/>
    <property type="match status" value="1"/>
</dbReference>
<dbReference type="InterPro" id="IPR023214">
    <property type="entry name" value="HAD_sf"/>
</dbReference>
<organism evidence="13 14">
    <name type="scientific">Pedobacter ginsengisoli</name>
    <dbReference type="NCBI Taxonomy" id="363852"/>
    <lineage>
        <taxon>Bacteria</taxon>
        <taxon>Pseudomonadati</taxon>
        <taxon>Bacteroidota</taxon>
        <taxon>Sphingobacteriia</taxon>
        <taxon>Sphingobacteriales</taxon>
        <taxon>Sphingobacteriaceae</taxon>
        <taxon>Pedobacter</taxon>
    </lineage>
</organism>
<evidence type="ECO:0000313" key="13">
    <source>
        <dbReference type="EMBL" id="ATP57212.1"/>
    </source>
</evidence>
<proteinExistence type="inferred from homology"/>
<evidence type="ECO:0000256" key="5">
    <source>
        <dbReference type="ARBA" id="ARBA00022723"/>
    </source>
</evidence>
<dbReference type="EC" id="4.2.1.19" evidence="12"/>
<dbReference type="SUPFAM" id="SSF56784">
    <property type="entry name" value="HAD-like"/>
    <property type="match status" value="1"/>
</dbReference>
<dbReference type="InterPro" id="IPR036412">
    <property type="entry name" value="HAD-like_sf"/>
</dbReference>
<dbReference type="NCBIfam" id="NF002111">
    <property type="entry name" value="PRK00951.2-1"/>
    <property type="match status" value="1"/>
</dbReference>
<dbReference type="GO" id="GO:0000105">
    <property type="term" value="P:L-histidine biosynthetic process"/>
    <property type="evidence" value="ECO:0007669"/>
    <property type="project" value="UniProtKB-UniRule"/>
</dbReference>
<dbReference type="FunFam" id="3.30.230.40:FF:000003">
    <property type="entry name" value="Imidazoleglycerol-phosphate dehydratase HisB"/>
    <property type="match status" value="1"/>
</dbReference>
<evidence type="ECO:0000256" key="11">
    <source>
        <dbReference type="ARBA" id="ARBA00049158"/>
    </source>
</evidence>
<keyword evidence="5 12" id="KW-0479">Metal-binding</keyword>
<dbReference type="HAMAP" id="MF_00076">
    <property type="entry name" value="HisB"/>
    <property type="match status" value="1"/>
</dbReference>
<dbReference type="KEGG" id="pgs:CPT03_12395"/>
<keyword evidence="9 12" id="KW-0456">Lyase</keyword>
<evidence type="ECO:0000256" key="12">
    <source>
        <dbReference type="HAMAP-Rule" id="MF_01022"/>
    </source>
</evidence>
<comment type="caution">
    <text evidence="12">Lacks conserved residue(s) required for the propagation of feature annotation.</text>
</comment>
<protein>
    <recommendedName>
        <fullName evidence="12">Histidine biosynthesis bifunctional protein HisB</fullName>
    </recommendedName>
    <domain>
        <recommendedName>
            <fullName evidence="12">Histidinol-phosphatase</fullName>
            <ecNumber evidence="12">3.1.3.15</ecNumber>
        </recommendedName>
    </domain>
    <domain>
        <recommendedName>
            <fullName evidence="12">Imidazoleglycerol-phosphate dehydratase</fullName>
            <shortName evidence="12">IGPD</shortName>
            <ecNumber evidence="12">4.2.1.19</ecNumber>
        </recommendedName>
    </domain>
</protein>
<feature type="binding site" evidence="12">
    <location>
        <position position="128"/>
    </location>
    <ligand>
        <name>Mg(2+)</name>
        <dbReference type="ChEBI" id="CHEBI:18420"/>
    </ligand>
</feature>
<dbReference type="AlphaFoldDB" id="A0A2D1U6K4"/>
<comment type="similarity">
    <text evidence="12">In the N-terminal section; belongs to the histidinol-phosphatase family.</text>
</comment>
<feature type="region of interest" description="Histidinol-phosphatase" evidence="12">
    <location>
        <begin position="1"/>
        <end position="186"/>
    </location>
</feature>
<feature type="active site" description="Proton donor" evidence="12">
    <location>
        <position position="10"/>
    </location>
</feature>
<dbReference type="InterPro" id="IPR005954">
    <property type="entry name" value="HisB_N"/>
</dbReference>
<comment type="catalytic activity">
    <reaction evidence="12">
        <text>D-erythro-1-(imidazol-4-yl)glycerol 3-phosphate = 3-(imidazol-4-yl)-2-oxopropyl phosphate + H2O</text>
        <dbReference type="Rhea" id="RHEA:11040"/>
        <dbReference type="ChEBI" id="CHEBI:15377"/>
        <dbReference type="ChEBI" id="CHEBI:57766"/>
        <dbReference type="ChEBI" id="CHEBI:58278"/>
        <dbReference type="EC" id="4.2.1.19"/>
    </reaction>
</comment>
<evidence type="ECO:0000256" key="6">
    <source>
        <dbReference type="ARBA" id="ARBA00022801"/>
    </source>
</evidence>
<dbReference type="Gene3D" id="3.40.50.1000">
    <property type="entry name" value="HAD superfamily/HAD-like"/>
    <property type="match status" value="1"/>
</dbReference>
<comment type="pathway">
    <text evidence="12">Amino-acid biosynthesis; L-histidine biosynthesis; L-histidine from 5-phospho-alpha-D-ribose 1-diphosphate: step 8/9.</text>
</comment>
<keyword evidence="10 12" id="KW-0511">Multifunctional enzyme</keyword>
<keyword evidence="6 12" id="KW-0378">Hydrolase</keyword>
<dbReference type="NCBIfam" id="NF002114">
    <property type="entry name" value="PRK00951.2-4"/>
    <property type="match status" value="1"/>
</dbReference>
<keyword evidence="7 12" id="KW-0460">Magnesium</keyword>
<comment type="pathway">
    <text evidence="2 12">Amino-acid biosynthesis; L-histidine biosynthesis; L-histidine from 5-phospho-alpha-D-ribose 1-diphosphate: step 6/9.</text>
</comment>
<dbReference type="InterPro" id="IPR020566">
    <property type="entry name" value="His_synth_bifunc_HisB"/>
</dbReference>
<dbReference type="NCBIfam" id="TIGR01662">
    <property type="entry name" value="HAD-SF-IIIA"/>
    <property type="match status" value="1"/>
</dbReference>
<comment type="similarity">
    <text evidence="12">In the C-terminal section; belongs to the imidazoleglycerol-phosphate dehydratase family.</text>
</comment>
<dbReference type="SUPFAM" id="SSF54211">
    <property type="entry name" value="Ribosomal protein S5 domain 2-like"/>
    <property type="match status" value="2"/>
</dbReference>
<dbReference type="InterPro" id="IPR006543">
    <property type="entry name" value="Histidinol-phos"/>
</dbReference>
<feature type="binding site" evidence="12">
    <location>
        <position position="10"/>
    </location>
    <ligand>
        <name>Mg(2+)</name>
        <dbReference type="ChEBI" id="CHEBI:18420"/>
    </ligand>
</feature>
<dbReference type="InterPro" id="IPR013954">
    <property type="entry name" value="PNK3P"/>
</dbReference>
<dbReference type="InterPro" id="IPR020568">
    <property type="entry name" value="Ribosomal_Su5_D2-typ_SF"/>
</dbReference>
<dbReference type="Proteomes" id="UP000223749">
    <property type="component" value="Chromosome"/>
</dbReference>
<dbReference type="GO" id="GO:0004424">
    <property type="term" value="F:imidazoleglycerol-phosphate dehydratase activity"/>
    <property type="evidence" value="ECO:0007669"/>
    <property type="project" value="UniProtKB-UniRule"/>
</dbReference>
<dbReference type="Pfam" id="PF08645">
    <property type="entry name" value="PNK3P"/>
    <property type="match status" value="1"/>
</dbReference>
<dbReference type="Gene3D" id="3.30.230.40">
    <property type="entry name" value="Imidazole glycerol phosphate dehydratase, domain 1"/>
    <property type="match status" value="2"/>
</dbReference>